<name>A0A6J7FLU2_9ZZZZ</name>
<gene>
    <name evidence="2" type="ORF">UFOPK3573_00204</name>
    <name evidence="3" type="ORF">UFOPK3879_00657</name>
</gene>
<evidence type="ECO:0000313" key="3">
    <source>
        <dbReference type="EMBL" id="CAB4961729.1"/>
    </source>
</evidence>
<dbReference type="EMBL" id="CAFBNR010000023">
    <property type="protein sequence ID" value="CAB4961729.1"/>
    <property type="molecule type" value="Genomic_DNA"/>
</dbReference>
<dbReference type="InterPro" id="IPR021458">
    <property type="entry name" value="Rv0495c"/>
</dbReference>
<organism evidence="2">
    <name type="scientific">freshwater metagenome</name>
    <dbReference type="NCBI Taxonomy" id="449393"/>
    <lineage>
        <taxon>unclassified sequences</taxon>
        <taxon>metagenomes</taxon>
        <taxon>ecological metagenomes</taxon>
    </lineage>
</organism>
<protein>
    <submittedName>
        <fullName evidence="2">Unannotated protein</fullName>
    </submittedName>
</protein>
<evidence type="ECO:0000256" key="1">
    <source>
        <dbReference type="SAM" id="MobiDB-lite"/>
    </source>
</evidence>
<sequence length="250" mass="28851">MSRPEELHEWISFTDPDAEQTWMIDSTFMLSNWSCIYGSGCKGVLDDDATKLQQGCCSYGAHFIDKKDLASVKKSVKRLKPEHWQKHEKGANNRWLIKNRDGSDATRRVNDACIFHNDPGFEGGMGCAFHIAALEVGERPMDWKPDVCWQVPLRLDEHTEDDGHVISHLREWKRRDWGEGGIEFHWWCTDDPAAFVGKDPVYKYLKDEITELIGSKTYKTLVKLLEEKRTTPRPHPQVSLKNPTRKPAKK</sequence>
<dbReference type="AlphaFoldDB" id="A0A6J7FLU2"/>
<reference evidence="2" key="1">
    <citation type="submission" date="2020-05" db="EMBL/GenBank/DDBJ databases">
        <authorList>
            <person name="Chiriac C."/>
            <person name="Salcher M."/>
            <person name="Ghai R."/>
            <person name="Kavagutti S V."/>
        </authorList>
    </citation>
    <scope>NUCLEOTIDE SEQUENCE</scope>
</reference>
<dbReference type="EMBL" id="CAFBMJ010000007">
    <property type="protein sequence ID" value="CAB4892593.1"/>
    <property type="molecule type" value="Genomic_DNA"/>
</dbReference>
<accession>A0A6J7FLU2</accession>
<feature type="region of interest" description="Disordered" evidence="1">
    <location>
        <begin position="228"/>
        <end position="250"/>
    </location>
</feature>
<proteinExistence type="predicted"/>
<dbReference type="Pfam" id="PF11307">
    <property type="entry name" value="DUF3109"/>
    <property type="match status" value="1"/>
</dbReference>
<evidence type="ECO:0000313" key="2">
    <source>
        <dbReference type="EMBL" id="CAB4892593.1"/>
    </source>
</evidence>